<protein>
    <recommendedName>
        <fullName evidence="1">RNase H type-1 domain-containing protein</fullName>
    </recommendedName>
</protein>
<accession>A0AAV1UB12</accession>
<dbReference type="Proteomes" id="UP001162060">
    <property type="component" value="Unassembled WGS sequence"/>
</dbReference>
<name>A0AAV1UB12_9STRA</name>
<evidence type="ECO:0000313" key="3">
    <source>
        <dbReference type="Proteomes" id="UP001162060"/>
    </source>
</evidence>
<dbReference type="EMBL" id="CAKLBY020000168">
    <property type="protein sequence ID" value="CAK7930508.1"/>
    <property type="molecule type" value="Genomic_DNA"/>
</dbReference>
<dbReference type="Gene3D" id="3.30.420.10">
    <property type="entry name" value="Ribonuclease H-like superfamily/Ribonuclease H"/>
    <property type="match status" value="1"/>
</dbReference>
<proteinExistence type="predicted"/>
<dbReference type="GO" id="GO:0004523">
    <property type="term" value="F:RNA-DNA hybrid ribonuclease activity"/>
    <property type="evidence" value="ECO:0007669"/>
    <property type="project" value="InterPro"/>
</dbReference>
<evidence type="ECO:0000313" key="2">
    <source>
        <dbReference type="EMBL" id="CAK7930508.1"/>
    </source>
</evidence>
<dbReference type="InterPro" id="IPR036397">
    <property type="entry name" value="RNaseH_sf"/>
</dbReference>
<dbReference type="InterPro" id="IPR012337">
    <property type="entry name" value="RNaseH-like_sf"/>
</dbReference>
<evidence type="ECO:0000259" key="1">
    <source>
        <dbReference type="Pfam" id="PF13456"/>
    </source>
</evidence>
<dbReference type="InterPro" id="IPR002156">
    <property type="entry name" value="RNaseH_domain"/>
</dbReference>
<dbReference type="GO" id="GO:0003676">
    <property type="term" value="F:nucleic acid binding"/>
    <property type="evidence" value="ECO:0007669"/>
    <property type="project" value="InterPro"/>
</dbReference>
<feature type="domain" description="RNase H type-1" evidence="1">
    <location>
        <begin position="46"/>
        <end position="94"/>
    </location>
</feature>
<dbReference type="SUPFAM" id="SSF53098">
    <property type="entry name" value="Ribonuclease H-like"/>
    <property type="match status" value="1"/>
</dbReference>
<reference evidence="2" key="1">
    <citation type="submission" date="2024-01" db="EMBL/GenBank/DDBJ databases">
        <authorList>
            <person name="Webb A."/>
        </authorList>
    </citation>
    <scope>NUCLEOTIDE SEQUENCE</scope>
    <source>
        <strain evidence="2">Pm1</strain>
    </source>
</reference>
<comment type="caution">
    <text evidence="2">The sequence shown here is derived from an EMBL/GenBank/DDBJ whole genome shotgun (WGS) entry which is preliminary data.</text>
</comment>
<sequence>MDTLRRTHCTSSYRSSCSFAAASSTTPPVVDTDDDFWIPNPWLLQFDGACRRNPGQGGAGAALFDSSGTVVWTCSNFLTASTETNNTAEYTALLVEWKAQSAMLPRDCSMKATATWCWHKCAARPAATTDGPGVFEVTCERS</sequence>
<dbReference type="AlphaFoldDB" id="A0AAV1UB12"/>
<gene>
    <name evidence="2" type="ORF">PM001_LOCUS15658</name>
</gene>
<dbReference type="Pfam" id="PF13456">
    <property type="entry name" value="RVT_3"/>
    <property type="match status" value="1"/>
</dbReference>
<organism evidence="2 3">
    <name type="scientific">Peronospora matthiolae</name>
    <dbReference type="NCBI Taxonomy" id="2874970"/>
    <lineage>
        <taxon>Eukaryota</taxon>
        <taxon>Sar</taxon>
        <taxon>Stramenopiles</taxon>
        <taxon>Oomycota</taxon>
        <taxon>Peronosporomycetes</taxon>
        <taxon>Peronosporales</taxon>
        <taxon>Peronosporaceae</taxon>
        <taxon>Peronospora</taxon>
    </lineage>
</organism>